<keyword evidence="3" id="KW-0653">Protein transport</keyword>
<evidence type="ECO:0000256" key="1">
    <source>
        <dbReference type="ARBA" id="ARBA00010307"/>
    </source>
</evidence>
<reference evidence="4 5" key="1">
    <citation type="submission" date="2024-03" db="EMBL/GenBank/DDBJ databases">
        <authorList>
            <person name="Gkanogiannis A."/>
            <person name="Becerra Lopez-Lavalle L."/>
        </authorList>
    </citation>
    <scope>NUCLEOTIDE SEQUENCE [LARGE SCALE GENOMIC DNA]</scope>
</reference>
<dbReference type="InterPro" id="IPR007681">
    <property type="entry name" value="Mog1"/>
</dbReference>
<protein>
    <recommendedName>
        <fullName evidence="6">Ran guanine nucleotide release factor</fullName>
    </recommendedName>
</protein>
<dbReference type="Gene3D" id="3.40.1000.10">
    <property type="entry name" value="Mog1/PsbP, alpha/beta/alpha sandwich"/>
    <property type="match status" value="1"/>
</dbReference>
<sequence>MDALAGVSYINTARPFETSTATVKLRTLTRYNCSFVNNNICFCSTVFPIIPTLNHSAFKTCSLSSLNVGESWVLVKMPADFSSERGLFGGAIVSTFPLRFQDVSNIRQVPDHQEVFVDPSRDESLIFELLDFKHDVGDNGSAVWFLQDLATEQNAEGRVVIEQSGVIDAPGLCYGNVPSVVTTAVGQMAISKGRQGREAQNIVRVYLANLRLKGVATDVLISAYEPIVINPLSESASSVGSGLATPASQSGCMPMAEVFKLAVSSFKVYDWSLFGPPA</sequence>
<dbReference type="EMBL" id="OZ021737">
    <property type="protein sequence ID" value="CAK9316699.1"/>
    <property type="molecule type" value="Genomic_DNA"/>
</dbReference>
<evidence type="ECO:0000313" key="5">
    <source>
        <dbReference type="Proteomes" id="UP001642487"/>
    </source>
</evidence>
<gene>
    <name evidence="4" type="ORF">CITCOLO1_LOCUS8566</name>
</gene>
<keyword evidence="2" id="KW-0813">Transport</keyword>
<dbReference type="InterPro" id="IPR016123">
    <property type="entry name" value="Mog1/PsbP_a/b/a-sand"/>
</dbReference>
<accession>A0ABP0Y8A3</accession>
<organism evidence="4 5">
    <name type="scientific">Citrullus colocynthis</name>
    <name type="common">colocynth</name>
    <dbReference type="NCBI Taxonomy" id="252529"/>
    <lineage>
        <taxon>Eukaryota</taxon>
        <taxon>Viridiplantae</taxon>
        <taxon>Streptophyta</taxon>
        <taxon>Embryophyta</taxon>
        <taxon>Tracheophyta</taxon>
        <taxon>Spermatophyta</taxon>
        <taxon>Magnoliopsida</taxon>
        <taxon>eudicotyledons</taxon>
        <taxon>Gunneridae</taxon>
        <taxon>Pentapetalae</taxon>
        <taxon>rosids</taxon>
        <taxon>fabids</taxon>
        <taxon>Cucurbitales</taxon>
        <taxon>Cucurbitaceae</taxon>
        <taxon>Benincaseae</taxon>
        <taxon>Citrullus</taxon>
    </lineage>
</organism>
<evidence type="ECO:0008006" key="6">
    <source>
        <dbReference type="Google" id="ProtNLM"/>
    </source>
</evidence>
<dbReference type="PANTHER" id="PTHR15837:SF0">
    <property type="entry name" value="RAN GUANINE NUCLEOTIDE RELEASE FACTOR"/>
    <property type="match status" value="1"/>
</dbReference>
<keyword evidence="5" id="KW-1185">Reference proteome</keyword>
<comment type="similarity">
    <text evidence="1">Belongs to the MOG1 family.</text>
</comment>
<evidence type="ECO:0000256" key="3">
    <source>
        <dbReference type="ARBA" id="ARBA00022927"/>
    </source>
</evidence>
<dbReference type="SUPFAM" id="SSF55724">
    <property type="entry name" value="Mog1p/PsbP-like"/>
    <property type="match status" value="1"/>
</dbReference>
<evidence type="ECO:0000313" key="4">
    <source>
        <dbReference type="EMBL" id="CAK9316699.1"/>
    </source>
</evidence>
<dbReference type="PANTHER" id="PTHR15837">
    <property type="entry name" value="RAN GUANINE NUCLEOTIDE RELEASE FACTOR"/>
    <property type="match status" value="1"/>
</dbReference>
<proteinExistence type="inferred from homology"/>
<dbReference type="Proteomes" id="UP001642487">
    <property type="component" value="Chromosome 3"/>
</dbReference>
<dbReference type="Pfam" id="PF04603">
    <property type="entry name" value="Mog1"/>
    <property type="match status" value="1"/>
</dbReference>
<name>A0ABP0Y8A3_9ROSI</name>
<evidence type="ECO:0000256" key="2">
    <source>
        <dbReference type="ARBA" id="ARBA00022448"/>
    </source>
</evidence>